<dbReference type="Proteomes" id="UP000291933">
    <property type="component" value="Unassembled WGS sequence"/>
</dbReference>
<evidence type="ECO:0000313" key="2">
    <source>
        <dbReference type="Proteomes" id="UP000291933"/>
    </source>
</evidence>
<evidence type="ECO:0000313" key="1">
    <source>
        <dbReference type="EMBL" id="TBT96359.1"/>
    </source>
</evidence>
<comment type="caution">
    <text evidence="1">The sequence shown here is derived from an EMBL/GenBank/DDBJ whole genome shotgun (WGS) entry which is preliminary data.</text>
</comment>
<reference evidence="1 2" key="1">
    <citation type="submission" date="2019-01" db="EMBL/GenBank/DDBJ databases">
        <title>Lactibacter flavus gen. nov., sp. nov., a novel bacterium of the family Propionibacteriaceae isolated from raw milk and dairy products.</title>
        <authorList>
            <person name="Huptas C."/>
            <person name="Wenning M."/>
            <person name="Breitenwieser F."/>
            <person name="Doll E."/>
            <person name="Von Neubeck M."/>
            <person name="Busse H.-J."/>
            <person name="Scherer S."/>
        </authorList>
    </citation>
    <scope>NUCLEOTIDE SEQUENCE [LARGE SCALE GENOMIC DNA]</scope>
    <source>
        <strain evidence="1 2">DSM 22130</strain>
    </source>
</reference>
<dbReference type="OrthoDB" id="4870610at2"/>
<dbReference type="RefSeq" id="WP_131170771.1">
    <property type="nucleotide sequence ID" value="NZ_FXTL01000001.1"/>
</dbReference>
<proteinExistence type="predicted"/>
<name>A0A4Q9KQZ6_PROTD</name>
<dbReference type="AlphaFoldDB" id="A0A4Q9KQZ6"/>
<keyword evidence="2" id="KW-1185">Reference proteome</keyword>
<protein>
    <submittedName>
        <fullName evidence="1">Uncharacterized protein</fullName>
    </submittedName>
</protein>
<organism evidence="1 2">
    <name type="scientific">Propioniciclava tarda</name>
    <dbReference type="NCBI Taxonomy" id="433330"/>
    <lineage>
        <taxon>Bacteria</taxon>
        <taxon>Bacillati</taxon>
        <taxon>Actinomycetota</taxon>
        <taxon>Actinomycetes</taxon>
        <taxon>Propionibacteriales</taxon>
        <taxon>Propionibacteriaceae</taxon>
        <taxon>Propioniciclava</taxon>
    </lineage>
</organism>
<gene>
    <name evidence="1" type="ORF">ET996_01485</name>
</gene>
<accession>A0A4Q9KQZ6</accession>
<dbReference type="EMBL" id="SDMR01000001">
    <property type="protein sequence ID" value="TBT96359.1"/>
    <property type="molecule type" value="Genomic_DNA"/>
</dbReference>
<sequence>MLRRFVVADPCHSRVVDDAEVLHVHHAPTFRNLSGVPVVPLDRALIDYARGFEATADSVRAATIRALQTGLTSPARLEAALGETRPNGTRGIRSGLIDFERGAWSVPEAQLLRILSRRRPRLKLQMNPRLVDTSGRLIGVPDCYLPDHRVAIQVHSWTHHAGFHGARDQWADTVDADARYIPHGIAVLPVSPTVLRDHPERFLRLLDGVLSAQQGRAKVDIRIEVAVEPTPLAPHAS</sequence>